<comment type="caution">
    <text evidence="1">The sequence shown here is derived from an EMBL/GenBank/DDBJ whole genome shotgun (WGS) entry which is preliminary data.</text>
</comment>
<sequence length="373" mass="41298">MQATQPLIVDAHLDLATNAMAYNRDLTRPVHEIRQRERSLKLTDHPDRGRGTVALPELRRGGVGLVFATMIARVQPPGTVPVNVRLPGWHSPAQAWADAQRQLAWYREMEEQGEMVCLTDWPSSAAHLERWNDGNDNDDKPIGYVLALEGADSIVDLDHLHRFYAQGLRSIGPAHFGPGRYAPGTGSDGGGLTPAGRELLREMDTLGMILDLTHLTDRGFLEALELYGGPVVASHQNCRALVPGERQFSDEQIRRVVERDGVLGGALDAWMLHPGYMRGRDDPRDLNIRLERVIDHFDHICQLAGNCDHIGIGSDLDGLFGREQSPADLDTIADLQRLEDLLARRGYTSADREKVLSGNWVRVLRRALGSSAG</sequence>
<evidence type="ECO:0000313" key="1">
    <source>
        <dbReference type="EMBL" id="THH40315.1"/>
    </source>
</evidence>
<dbReference type="SUPFAM" id="SSF51556">
    <property type="entry name" value="Metallo-dependent hydrolases"/>
    <property type="match status" value="1"/>
</dbReference>
<dbReference type="Proteomes" id="UP000308528">
    <property type="component" value="Unassembled WGS sequence"/>
</dbReference>
<evidence type="ECO:0000313" key="2">
    <source>
        <dbReference type="Proteomes" id="UP000308528"/>
    </source>
</evidence>
<keyword evidence="2" id="KW-1185">Reference proteome</keyword>
<accession>A0A4S4NMU4</accession>
<dbReference type="RefSeq" id="WP_136457457.1">
    <property type="nucleotide sequence ID" value="NZ_SRSF01000002.1"/>
</dbReference>
<reference evidence="1 2" key="1">
    <citation type="submission" date="2019-04" db="EMBL/GenBank/DDBJ databases">
        <title>Lewinella litorea sp. nov., isolated from a marine sand.</title>
        <authorList>
            <person name="Yoon J.-H."/>
        </authorList>
    </citation>
    <scope>NUCLEOTIDE SEQUENCE [LARGE SCALE GENOMIC DNA]</scope>
    <source>
        <strain evidence="1 2">HSMS-39</strain>
    </source>
</reference>
<dbReference type="GO" id="GO:0070573">
    <property type="term" value="F:metallodipeptidase activity"/>
    <property type="evidence" value="ECO:0007669"/>
    <property type="project" value="InterPro"/>
</dbReference>
<dbReference type="AlphaFoldDB" id="A0A4S4NMU4"/>
<dbReference type="PANTHER" id="PTHR10443:SF12">
    <property type="entry name" value="DIPEPTIDASE"/>
    <property type="match status" value="1"/>
</dbReference>
<dbReference type="Pfam" id="PF01244">
    <property type="entry name" value="Peptidase_M19"/>
    <property type="match status" value="1"/>
</dbReference>
<protein>
    <submittedName>
        <fullName evidence="1">Peptidase M19</fullName>
    </submittedName>
</protein>
<dbReference type="InterPro" id="IPR008257">
    <property type="entry name" value="Pept_M19"/>
</dbReference>
<organism evidence="1 2">
    <name type="scientific">Neolewinella litorea</name>
    <dbReference type="NCBI Taxonomy" id="2562452"/>
    <lineage>
        <taxon>Bacteria</taxon>
        <taxon>Pseudomonadati</taxon>
        <taxon>Bacteroidota</taxon>
        <taxon>Saprospiria</taxon>
        <taxon>Saprospirales</taxon>
        <taxon>Lewinellaceae</taxon>
        <taxon>Neolewinella</taxon>
    </lineage>
</organism>
<dbReference type="InterPro" id="IPR032466">
    <property type="entry name" value="Metal_Hydrolase"/>
</dbReference>
<dbReference type="PROSITE" id="PS51365">
    <property type="entry name" value="RENAL_DIPEPTIDASE_2"/>
    <property type="match status" value="1"/>
</dbReference>
<dbReference type="PANTHER" id="PTHR10443">
    <property type="entry name" value="MICROSOMAL DIPEPTIDASE"/>
    <property type="match status" value="1"/>
</dbReference>
<proteinExistence type="predicted"/>
<dbReference type="OrthoDB" id="9804920at2"/>
<name>A0A4S4NMU4_9BACT</name>
<dbReference type="GO" id="GO:0006508">
    <property type="term" value="P:proteolysis"/>
    <property type="evidence" value="ECO:0007669"/>
    <property type="project" value="InterPro"/>
</dbReference>
<dbReference type="EMBL" id="SRSF01000002">
    <property type="protein sequence ID" value="THH40315.1"/>
    <property type="molecule type" value="Genomic_DNA"/>
</dbReference>
<dbReference type="Gene3D" id="3.20.20.140">
    <property type="entry name" value="Metal-dependent hydrolases"/>
    <property type="match status" value="1"/>
</dbReference>
<gene>
    <name evidence="1" type="ORF">E4021_06150</name>
</gene>